<dbReference type="InterPro" id="IPR014044">
    <property type="entry name" value="CAP_dom"/>
</dbReference>
<name>A0A016TUU0_9BILA</name>
<gene>
    <name evidence="2" type="primary">Acey_s0074.g903</name>
    <name evidence="2" type="synonym">ASP-s0074.g903</name>
    <name evidence="2" type="ORF">Y032_0074g903</name>
</gene>
<proteinExistence type="predicted"/>
<reference evidence="3" key="1">
    <citation type="journal article" date="2015" name="Nat. Genet.">
        <title>The genome and transcriptome of the zoonotic hookworm Ancylostoma ceylanicum identify infection-specific gene families.</title>
        <authorList>
            <person name="Schwarz E.M."/>
            <person name="Hu Y."/>
            <person name="Antoshechkin I."/>
            <person name="Miller M.M."/>
            <person name="Sternberg P.W."/>
            <person name="Aroian R.V."/>
        </authorList>
    </citation>
    <scope>NUCLEOTIDE SEQUENCE</scope>
    <source>
        <strain evidence="3">HY135</strain>
    </source>
</reference>
<dbReference type="CDD" id="cd05380">
    <property type="entry name" value="CAP_euk"/>
    <property type="match status" value="2"/>
</dbReference>
<evidence type="ECO:0000313" key="3">
    <source>
        <dbReference type="Proteomes" id="UP000024635"/>
    </source>
</evidence>
<dbReference type="InterPro" id="IPR001283">
    <property type="entry name" value="CRISP-related"/>
</dbReference>
<dbReference type="Gene3D" id="3.40.33.10">
    <property type="entry name" value="CAP"/>
    <property type="match status" value="3"/>
</dbReference>
<dbReference type="STRING" id="53326.A0A016TUU0"/>
<dbReference type="InterPro" id="IPR035940">
    <property type="entry name" value="CAP_sf"/>
</dbReference>
<comment type="caution">
    <text evidence="2">The sequence shown here is derived from an EMBL/GenBank/DDBJ whole genome shotgun (WGS) entry which is preliminary data.</text>
</comment>
<dbReference type="Pfam" id="PF00188">
    <property type="entry name" value="CAP"/>
    <property type="match status" value="2"/>
</dbReference>
<evidence type="ECO:0000259" key="1">
    <source>
        <dbReference type="SMART" id="SM00198"/>
    </source>
</evidence>
<dbReference type="PANTHER" id="PTHR10334">
    <property type="entry name" value="CYSTEINE-RICH SECRETORY PROTEIN-RELATED"/>
    <property type="match status" value="1"/>
</dbReference>
<dbReference type="Proteomes" id="UP000024635">
    <property type="component" value="Unassembled WGS sequence"/>
</dbReference>
<accession>A0A016TUU0</accession>
<dbReference type="SUPFAM" id="SSF55797">
    <property type="entry name" value="PR-1-like"/>
    <property type="match status" value="3"/>
</dbReference>
<dbReference type="OrthoDB" id="7174251at2759"/>
<evidence type="ECO:0000313" key="2">
    <source>
        <dbReference type="EMBL" id="EYC06809.1"/>
    </source>
</evidence>
<organism evidence="2 3">
    <name type="scientific">Ancylostoma ceylanicum</name>
    <dbReference type="NCBI Taxonomy" id="53326"/>
    <lineage>
        <taxon>Eukaryota</taxon>
        <taxon>Metazoa</taxon>
        <taxon>Ecdysozoa</taxon>
        <taxon>Nematoda</taxon>
        <taxon>Chromadorea</taxon>
        <taxon>Rhabditida</taxon>
        <taxon>Rhabditina</taxon>
        <taxon>Rhabditomorpha</taxon>
        <taxon>Strongyloidea</taxon>
        <taxon>Ancylostomatidae</taxon>
        <taxon>Ancylostomatinae</taxon>
        <taxon>Ancylostoma</taxon>
    </lineage>
</organism>
<keyword evidence="3" id="KW-1185">Reference proteome</keyword>
<protein>
    <recommendedName>
        <fullName evidence="1">SCP domain-containing protein</fullName>
    </recommendedName>
</protein>
<dbReference type="SMART" id="SM00198">
    <property type="entry name" value="SCP"/>
    <property type="match status" value="1"/>
</dbReference>
<dbReference type="AlphaFoldDB" id="A0A016TUU0"/>
<dbReference type="EMBL" id="JARK01001410">
    <property type="protein sequence ID" value="EYC06809.1"/>
    <property type="molecule type" value="Genomic_DNA"/>
</dbReference>
<feature type="domain" description="SCP" evidence="1">
    <location>
        <begin position="311"/>
        <end position="459"/>
    </location>
</feature>
<sequence length="558" mass="60255">MIPSQSHQVLIITPEDEDLPLTAAHAAHPSQLNVLKLDIKIRKERANPIATSGIKASSIAPWCIGSSSVEDEPPKAPSDALDLLHSPCGAPFCSGGKAAKEQVNEVLKLVNDRRTLLVEGKQKNGNSGNQLPPAKGMTKIGWSCELEKAATKNLNSSCPNVPPGDGKGRAEIIKTENNTSNENLATVMGKVLASIDTKTFSYLDTPALHYTSFADANYANLVRSTTTELGCVFKTCPEGKGENYTLYCLTNQKPVAVGDVIYEVGTGVCSGCPQGTFCEVDSKLCAPTLDAPPGETIFKDFKCRNSLIAEEWRTNMLEVHNENRRRLAKGSQKGEGGALLPTAKNMNELIWDCSLEDAAYERAAECTETVTPPDGYGAVSSMITTKANPCNATSMAEQAVQDIWEKGSEKQANNTKVAGNDDFSQMAYYKTNGIGCSYSWCDGKLSLVCLYNKDGSAKSVKKLFIKGGAGDTCKRCEPNNNQDNCVNGLCQVPLSYVHSPSTICPKNAVSVTDNLRTIALDMHNYYRRQLAMGWAKDKQITYAKAAAAMPELVKCSFE</sequence>